<dbReference type="InterPro" id="IPR016477">
    <property type="entry name" value="Fructo-/Ketosamine-3-kinase"/>
</dbReference>
<dbReference type="PIRSF" id="PIRSF006221">
    <property type="entry name" value="Ketosamine-3-kinase"/>
    <property type="match status" value="1"/>
</dbReference>
<dbReference type="RefSeq" id="WP_088383613.1">
    <property type="nucleotide sequence ID" value="NZ_NIOF01000002.1"/>
</dbReference>
<keyword evidence="5" id="KW-1185">Reference proteome</keyword>
<dbReference type="OrthoDB" id="5291879at2"/>
<feature type="domain" description="Protein kinase" evidence="3">
    <location>
        <begin position="33"/>
        <end position="298"/>
    </location>
</feature>
<evidence type="ECO:0000256" key="2">
    <source>
        <dbReference type="PIRNR" id="PIRNR006221"/>
    </source>
</evidence>
<dbReference type="Proteomes" id="UP000197468">
    <property type="component" value="Unassembled WGS sequence"/>
</dbReference>
<dbReference type="Gene3D" id="1.20.1270.240">
    <property type="match status" value="1"/>
</dbReference>
<evidence type="ECO:0000313" key="4">
    <source>
        <dbReference type="EMBL" id="OWQ91899.1"/>
    </source>
</evidence>
<dbReference type="PANTHER" id="PTHR12149:SF8">
    <property type="entry name" value="PROTEIN-RIBULOSAMINE 3-KINASE"/>
    <property type="match status" value="1"/>
</dbReference>
<name>A0A246JI39_9BURK</name>
<reference evidence="4 5" key="1">
    <citation type="journal article" date="2008" name="Int. J. Syst. Evol. Microbiol.">
        <title>Description of Roseateles aquatilis sp. nov. and Roseateles terrae sp. nov., in the class Betaproteobacteria, and emended description of the genus Roseateles.</title>
        <authorList>
            <person name="Gomila M."/>
            <person name="Bowien B."/>
            <person name="Falsen E."/>
            <person name="Moore E.R."/>
            <person name="Lalucat J."/>
        </authorList>
    </citation>
    <scope>NUCLEOTIDE SEQUENCE [LARGE SCALE GENOMIC DNA]</scope>
    <source>
        <strain evidence="4 5">CCUG 48205</strain>
    </source>
</reference>
<dbReference type="AlphaFoldDB" id="A0A246JI39"/>
<dbReference type="GO" id="GO:0004672">
    <property type="term" value="F:protein kinase activity"/>
    <property type="evidence" value="ECO:0007669"/>
    <property type="project" value="InterPro"/>
</dbReference>
<dbReference type="GO" id="GO:0005524">
    <property type="term" value="F:ATP binding"/>
    <property type="evidence" value="ECO:0007669"/>
    <property type="project" value="InterPro"/>
</dbReference>
<dbReference type="Pfam" id="PF03881">
    <property type="entry name" value="Fructosamin_kin"/>
    <property type="match status" value="1"/>
</dbReference>
<dbReference type="PANTHER" id="PTHR12149">
    <property type="entry name" value="FRUCTOSAMINE 3 KINASE-RELATED PROTEIN"/>
    <property type="match status" value="1"/>
</dbReference>
<dbReference type="InterPro" id="IPR011009">
    <property type="entry name" value="Kinase-like_dom_sf"/>
</dbReference>
<dbReference type="SUPFAM" id="SSF56112">
    <property type="entry name" value="Protein kinase-like (PK-like)"/>
    <property type="match status" value="1"/>
</dbReference>
<sequence length="298" mass="33070">MTGLQPIEALVSSHLNAEWRVHSRRDVSGRRRAEILNGLGVAVFVKFTNPPHALRKAQCEAMALERMAEIPGVRTPAVIGAIEMPDGQAALVLEAVRAIYPTSASWEAAAEMVVALHRSTDTSFGLDHDNFIGDFDQDNSRSDSWPQFYAGSRLTPMLRRLETTNIAEAQEIDLLWRVIEGLDDIAIEAAPPSLLHGDLWPGNVIFDERGPLLIDPAVSFGDREMDLAFGRMALHLAPHLAFPDAFYARYESLAPLPSGHEHRAHLWQLWPLLAHAIQDGRDWMPPLVAAAQRCRDEA</sequence>
<evidence type="ECO:0000256" key="1">
    <source>
        <dbReference type="ARBA" id="ARBA00009460"/>
    </source>
</evidence>
<proteinExistence type="inferred from homology"/>
<dbReference type="InterPro" id="IPR000719">
    <property type="entry name" value="Prot_kinase_dom"/>
</dbReference>
<evidence type="ECO:0000313" key="5">
    <source>
        <dbReference type="Proteomes" id="UP000197468"/>
    </source>
</evidence>
<evidence type="ECO:0000259" key="3">
    <source>
        <dbReference type="PROSITE" id="PS50011"/>
    </source>
</evidence>
<dbReference type="EMBL" id="NIOF01000002">
    <property type="protein sequence ID" value="OWQ91899.1"/>
    <property type="molecule type" value="Genomic_DNA"/>
</dbReference>
<organism evidence="4 5">
    <name type="scientific">Roseateles aquatilis</name>
    <dbReference type="NCBI Taxonomy" id="431061"/>
    <lineage>
        <taxon>Bacteria</taxon>
        <taxon>Pseudomonadati</taxon>
        <taxon>Pseudomonadota</taxon>
        <taxon>Betaproteobacteria</taxon>
        <taxon>Burkholderiales</taxon>
        <taxon>Sphaerotilaceae</taxon>
        <taxon>Roseateles</taxon>
    </lineage>
</organism>
<keyword evidence="2" id="KW-0808">Transferase</keyword>
<gene>
    <name evidence="4" type="ORF">CDN99_05895</name>
</gene>
<comment type="similarity">
    <text evidence="1 2">Belongs to the fructosamine kinase family.</text>
</comment>
<comment type="caution">
    <text evidence="4">The sequence shown here is derived from an EMBL/GenBank/DDBJ whole genome shotgun (WGS) entry which is preliminary data.</text>
</comment>
<keyword evidence="2" id="KW-0418">Kinase</keyword>
<accession>A0A246JI39</accession>
<dbReference type="PROSITE" id="PS50011">
    <property type="entry name" value="PROTEIN_KINASE_DOM"/>
    <property type="match status" value="1"/>
</dbReference>
<protein>
    <recommendedName>
        <fullName evidence="3">Protein kinase domain-containing protein</fullName>
    </recommendedName>
</protein>
<dbReference type="Gene3D" id="1.10.510.10">
    <property type="entry name" value="Transferase(Phosphotransferase) domain 1"/>
    <property type="match status" value="1"/>
</dbReference>